<keyword evidence="1" id="KW-1133">Transmembrane helix</keyword>
<reference evidence="2 3" key="1">
    <citation type="submission" date="2019-06" db="EMBL/GenBank/DDBJ databases">
        <title>Genomic Encyclopedia of Type Strains, Phase IV (KMG-V): Genome sequencing to study the core and pangenomes of soil and plant-associated prokaryotes.</title>
        <authorList>
            <person name="Whitman W."/>
        </authorList>
    </citation>
    <scope>NUCLEOTIDE SEQUENCE [LARGE SCALE GENOMIC DNA]</scope>
    <source>
        <strain evidence="2 3">BR 10556</strain>
    </source>
</reference>
<keyword evidence="3" id="KW-1185">Reference proteome</keyword>
<keyword evidence="1" id="KW-0812">Transmembrane</keyword>
<feature type="transmembrane region" description="Helical" evidence="1">
    <location>
        <begin position="15"/>
        <end position="36"/>
    </location>
</feature>
<comment type="caution">
    <text evidence="2">The sequence shown here is derived from an EMBL/GenBank/DDBJ whole genome shotgun (WGS) entry which is preliminary data.</text>
</comment>
<dbReference type="EMBL" id="VITW01000002">
    <property type="protein sequence ID" value="TWB81780.1"/>
    <property type="molecule type" value="Genomic_DNA"/>
</dbReference>
<organism evidence="2 3">
    <name type="scientific">Bradyrhizobium sacchari</name>
    <dbReference type="NCBI Taxonomy" id="1399419"/>
    <lineage>
        <taxon>Bacteria</taxon>
        <taxon>Pseudomonadati</taxon>
        <taxon>Pseudomonadota</taxon>
        <taxon>Alphaproteobacteria</taxon>
        <taxon>Hyphomicrobiales</taxon>
        <taxon>Nitrobacteraceae</taxon>
        <taxon>Bradyrhizobium</taxon>
    </lineage>
</organism>
<protein>
    <submittedName>
        <fullName evidence="2">Uncharacterized protein</fullName>
    </submittedName>
</protein>
<name>A0A560J341_9BRAD</name>
<evidence type="ECO:0000313" key="3">
    <source>
        <dbReference type="Proteomes" id="UP000315914"/>
    </source>
</evidence>
<dbReference type="RefSeq" id="WP_136614932.1">
    <property type="nucleotide sequence ID" value="NZ_LWIG01000001.1"/>
</dbReference>
<evidence type="ECO:0000256" key="1">
    <source>
        <dbReference type="SAM" id="Phobius"/>
    </source>
</evidence>
<dbReference type="AlphaFoldDB" id="A0A560J341"/>
<sequence>MSETPPSPPQRSGCVTAFMVIGGLVLLLPGMCFLAISSNSSGLALIGLTLSVAAAVLLLSAAIRKWGVGPPPS</sequence>
<accession>A0A560J341</accession>
<feature type="transmembrane region" description="Helical" evidence="1">
    <location>
        <begin position="43"/>
        <end position="63"/>
    </location>
</feature>
<evidence type="ECO:0000313" key="2">
    <source>
        <dbReference type="EMBL" id="TWB81780.1"/>
    </source>
</evidence>
<gene>
    <name evidence="2" type="ORF">FBZ95_1021008</name>
</gene>
<dbReference type="OrthoDB" id="8249215at2"/>
<dbReference type="Proteomes" id="UP000315914">
    <property type="component" value="Unassembled WGS sequence"/>
</dbReference>
<keyword evidence="1" id="KW-0472">Membrane</keyword>
<proteinExistence type="predicted"/>